<evidence type="ECO:0000256" key="7">
    <source>
        <dbReference type="ARBA" id="ARBA00023136"/>
    </source>
</evidence>
<evidence type="ECO:0000256" key="5">
    <source>
        <dbReference type="ARBA" id="ARBA00022801"/>
    </source>
</evidence>
<gene>
    <name evidence="10" type="ORF">bsdtb5_07170</name>
</gene>
<dbReference type="Proteomes" id="UP000595897">
    <property type="component" value="Chromosome"/>
</dbReference>
<name>A0A7R7IBC3_9FIRM</name>
<evidence type="ECO:0000256" key="8">
    <source>
        <dbReference type="SAM" id="Phobius"/>
    </source>
</evidence>
<comment type="similarity">
    <text evidence="2">Belongs to the peptidase S54 family.</text>
</comment>
<feature type="transmembrane region" description="Helical" evidence="8">
    <location>
        <begin position="170"/>
        <end position="190"/>
    </location>
</feature>
<dbReference type="PANTHER" id="PTHR43066">
    <property type="entry name" value="RHOMBOID-RELATED PROTEIN"/>
    <property type="match status" value="1"/>
</dbReference>
<protein>
    <recommendedName>
        <fullName evidence="9">Peptidase S54 rhomboid domain-containing protein</fullName>
    </recommendedName>
</protein>
<dbReference type="Pfam" id="PF01694">
    <property type="entry name" value="Rhomboid"/>
    <property type="match status" value="1"/>
</dbReference>
<dbReference type="GO" id="GO:0006508">
    <property type="term" value="P:proteolysis"/>
    <property type="evidence" value="ECO:0007669"/>
    <property type="project" value="UniProtKB-KW"/>
</dbReference>
<keyword evidence="7 8" id="KW-0472">Membrane</keyword>
<keyword evidence="4 8" id="KW-0812">Transmembrane</keyword>
<keyword evidence="5" id="KW-0378">Hydrolase</keyword>
<proteinExistence type="inferred from homology"/>
<accession>A0A7R7IBC3</accession>
<feature type="transmembrane region" description="Helical" evidence="8">
    <location>
        <begin position="64"/>
        <end position="83"/>
    </location>
</feature>
<dbReference type="EMBL" id="AP024169">
    <property type="protein sequence ID" value="BCN29422.1"/>
    <property type="molecule type" value="Genomic_DNA"/>
</dbReference>
<evidence type="ECO:0000256" key="2">
    <source>
        <dbReference type="ARBA" id="ARBA00009045"/>
    </source>
</evidence>
<evidence type="ECO:0000256" key="6">
    <source>
        <dbReference type="ARBA" id="ARBA00022989"/>
    </source>
</evidence>
<dbReference type="InterPro" id="IPR035952">
    <property type="entry name" value="Rhomboid-like_sf"/>
</dbReference>
<dbReference type="InterPro" id="IPR022764">
    <property type="entry name" value="Peptidase_S54_rhomboid_dom"/>
</dbReference>
<evidence type="ECO:0000256" key="1">
    <source>
        <dbReference type="ARBA" id="ARBA00004141"/>
    </source>
</evidence>
<comment type="subcellular location">
    <subcellularLocation>
        <location evidence="1">Membrane</location>
        <topology evidence="1">Multi-pass membrane protein</topology>
    </subcellularLocation>
</comment>
<organism evidence="10 11">
    <name type="scientific">Anaeromicropila herbilytica</name>
    <dbReference type="NCBI Taxonomy" id="2785025"/>
    <lineage>
        <taxon>Bacteria</taxon>
        <taxon>Bacillati</taxon>
        <taxon>Bacillota</taxon>
        <taxon>Clostridia</taxon>
        <taxon>Lachnospirales</taxon>
        <taxon>Lachnospiraceae</taxon>
        <taxon>Anaeromicropila</taxon>
    </lineage>
</organism>
<evidence type="ECO:0000256" key="4">
    <source>
        <dbReference type="ARBA" id="ARBA00022692"/>
    </source>
</evidence>
<dbReference type="RefSeq" id="WP_271714701.1">
    <property type="nucleotide sequence ID" value="NZ_AP024169.1"/>
</dbReference>
<dbReference type="GO" id="GO:0004252">
    <property type="term" value="F:serine-type endopeptidase activity"/>
    <property type="evidence" value="ECO:0007669"/>
    <property type="project" value="InterPro"/>
</dbReference>
<feature type="transmembrane region" description="Helical" evidence="8">
    <location>
        <begin position="21"/>
        <end position="44"/>
    </location>
</feature>
<feature type="transmembrane region" description="Helical" evidence="8">
    <location>
        <begin position="146"/>
        <end position="164"/>
    </location>
</feature>
<evidence type="ECO:0000313" key="11">
    <source>
        <dbReference type="Proteomes" id="UP000595897"/>
    </source>
</evidence>
<dbReference type="SUPFAM" id="SSF144091">
    <property type="entry name" value="Rhomboid-like"/>
    <property type="match status" value="1"/>
</dbReference>
<dbReference type="Gene3D" id="1.20.1540.10">
    <property type="entry name" value="Rhomboid-like"/>
    <property type="match status" value="1"/>
</dbReference>
<dbReference type="PANTHER" id="PTHR43066:SF1">
    <property type="entry name" value="RHOMBOID PROTEIN 2"/>
    <property type="match status" value="1"/>
</dbReference>
<keyword evidence="3" id="KW-0645">Protease</keyword>
<sequence>MEQIKKVVGRLQYNSPVTLTFALISFASLLLGMLTKGVTTNLLFSVYQSSLLNPLSYIRIFGHVLGHANLNHYSSNMLLFLVLGPMLEEKYGSKTFLKMIAITAAVSGLFHIIFYPNVVLLGASGIVFMMIVLSSAAGMVDGKVPITLLLVLVIYLGGEFVGGLGANDGIAHSAHIVGGICGAGFGFLIVRKHNDLLLK</sequence>
<dbReference type="AlphaFoldDB" id="A0A7R7IBC3"/>
<reference evidence="10 11" key="1">
    <citation type="submission" date="2020-11" db="EMBL/GenBank/DDBJ databases">
        <title>Draft genome sequencing of a Lachnospiraceae strain isolated from anoxic soil subjected to BSD treatment.</title>
        <authorList>
            <person name="Uek A."/>
            <person name="Tonouchi A."/>
        </authorList>
    </citation>
    <scope>NUCLEOTIDE SEQUENCE [LARGE SCALE GENOMIC DNA]</scope>
    <source>
        <strain evidence="10 11">TB5</strain>
    </source>
</reference>
<dbReference type="KEGG" id="ahb:bsdtb5_07170"/>
<keyword evidence="11" id="KW-1185">Reference proteome</keyword>
<feature type="transmembrane region" description="Helical" evidence="8">
    <location>
        <begin position="120"/>
        <end position="139"/>
    </location>
</feature>
<evidence type="ECO:0000313" key="10">
    <source>
        <dbReference type="EMBL" id="BCN29422.1"/>
    </source>
</evidence>
<feature type="domain" description="Peptidase S54 rhomboid" evidence="9">
    <location>
        <begin position="57"/>
        <end position="191"/>
    </location>
</feature>
<dbReference type="GO" id="GO:0016020">
    <property type="term" value="C:membrane"/>
    <property type="evidence" value="ECO:0007669"/>
    <property type="project" value="UniProtKB-SubCell"/>
</dbReference>
<keyword evidence="6 8" id="KW-1133">Transmembrane helix</keyword>
<evidence type="ECO:0000259" key="9">
    <source>
        <dbReference type="Pfam" id="PF01694"/>
    </source>
</evidence>
<evidence type="ECO:0000256" key="3">
    <source>
        <dbReference type="ARBA" id="ARBA00022670"/>
    </source>
</evidence>
<feature type="transmembrane region" description="Helical" evidence="8">
    <location>
        <begin position="95"/>
        <end position="114"/>
    </location>
</feature>